<evidence type="ECO:0000313" key="6">
    <source>
        <dbReference type="EMBL" id="KAK9092167.1"/>
    </source>
</evidence>
<dbReference type="SUPFAM" id="SSF103473">
    <property type="entry name" value="MFS general substrate transporter"/>
    <property type="match status" value="1"/>
</dbReference>
<evidence type="ECO:0000256" key="3">
    <source>
        <dbReference type="ARBA" id="ARBA00022989"/>
    </source>
</evidence>
<dbReference type="GO" id="GO:0016020">
    <property type="term" value="C:membrane"/>
    <property type="evidence" value="ECO:0007669"/>
    <property type="project" value="UniProtKB-SubCell"/>
</dbReference>
<comment type="caution">
    <text evidence="6">The sequence shown here is derived from an EMBL/GenBank/DDBJ whole genome shotgun (WGS) entry which is preliminary data.</text>
</comment>
<keyword evidence="4 5" id="KW-0472">Membrane</keyword>
<dbReference type="InterPro" id="IPR005828">
    <property type="entry name" value="MFS_sugar_transport-like"/>
</dbReference>
<feature type="transmembrane region" description="Helical" evidence="5">
    <location>
        <begin position="92"/>
        <end position="114"/>
    </location>
</feature>
<protein>
    <recommendedName>
        <fullName evidence="8">Major facilitator superfamily (MFS) profile domain-containing protein</fullName>
    </recommendedName>
</protein>
<keyword evidence="2 5" id="KW-0812">Transmembrane</keyword>
<feature type="transmembrane region" description="Helical" evidence="5">
    <location>
        <begin position="232"/>
        <end position="252"/>
    </location>
</feature>
<feature type="transmembrane region" description="Helical" evidence="5">
    <location>
        <begin position="134"/>
        <end position="160"/>
    </location>
</feature>
<feature type="transmembrane region" description="Helical" evidence="5">
    <location>
        <begin position="172"/>
        <end position="195"/>
    </location>
</feature>
<accession>A0AAP0EI91</accession>
<comment type="subcellular location">
    <subcellularLocation>
        <location evidence="1">Membrane</location>
        <topology evidence="1">Multi-pass membrane protein</topology>
    </subcellularLocation>
</comment>
<evidence type="ECO:0000256" key="4">
    <source>
        <dbReference type="ARBA" id="ARBA00023136"/>
    </source>
</evidence>
<evidence type="ECO:0000256" key="5">
    <source>
        <dbReference type="SAM" id="Phobius"/>
    </source>
</evidence>
<dbReference type="InterPro" id="IPR036259">
    <property type="entry name" value="MFS_trans_sf"/>
</dbReference>
<organism evidence="6 7">
    <name type="scientific">Stephania yunnanensis</name>
    <dbReference type="NCBI Taxonomy" id="152371"/>
    <lineage>
        <taxon>Eukaryota</taxon>
        <taxon>Viridiplantae</taxon>
        <taxon>Streptophyta</taxon>
        <taxon>Embryophyta</taxon>
        <taxon>Tracheophyta</taxon>
        <taxon>Spermatophyta</taxon>
        <taxon>Magnoliopsida</taxon>
        <taxon>Ranunculales</taxon>
        <taxon>Menispermaceae</taxon>
        <taxon>Menispermoideae</taxon>
        <taxon>Cissampelideae</taxon>
        <taxon>Stephania</taxon>
    </lineage>
</organism>
<sequence length="278" mass="30223">MACFIHRIFNPLDRIPLAVLPFISESPRWYLVRGKLDKAMDVMREIGKGNGRELPENVQLALDFQYSESPSNKVLVGSIVDVVRSPLTRFRLVLSVVISFLCSIVYYGLSLNVVNLGTNLYINVAVNAAAEIPAFFITAPMCIVTLWFSGVFCLAGALIVQPVVVVAEGWKIARMVCGVLGIFGMAGTYNLLFIYTLELFPTVVRNAALGCATQASQMGAILAPLVVLSAGAFPFAVFGFCGVLGGILAFYLPETLNRPLYDTFTGMEVGEKDQPVHV</sequence>
<gene>
    <name evidence="6" type="ORF">Syun_027078</name>
</gene>
<reference evidence="6 7" key="1">
    <citation type="submission" date="2024-01" db="EMBL/GenBank/DDBJ databases">
        <title>Genome assemblies of Stephania.</title>
        <authorList>
            <person name="Yang L."/>
        </authorList>
    </citation>
    <scope>NUCLEOTIDE SEQUENCE [LARGE SCALE GENOMIC DNA]</scope>
    <source>
        <strain evidence="6">YNDBR</strain>
        <tissue evidence="6">Leaf</tissue>
    </source>
</reference>
<dbReference type="Pfam" id="PF00083">
    <property type="entry name" value="Sugar_tr"/>
    <property type="match status" value="1"/>
</dbReference>
<dbReference type="AlphaFoldDB" id="A0AAP0EI91"/>
<evidence type="ECO:0008006" key="8">
    <source>
        <dbReference type="Google" id="ProtNLM"/>
    </source>
</evidence>
<keyword evidence="3 5" id="KW-1133">Transmembrane helix</keyword>
<dbReference type="Proteomes" id="UP001420932">
    <property type="component" value="Unassembled WGS sequence"/>
</dbReference>
<evidence type="ECO:0000313" key="7">
    <source>
        <dbReference type="Proteomes" id="UP001420932"/>
    </source>
</evidence>
<dbReference type="EMBL" id="JBBNAF010000012">
    <property type="protein sequence ID" value="KAK9092167.1"/>
    <property type="molecule type" value="Genomic_DNA"/>
</dbReference>
<proteinExistence type="predicted"/>
<keyword evidence="7" id="KW-1185">Reference proteome</keyword>
<evidence type="ECO:0000256" key="1">
    <source>
        <dbReference type="ARBA" id="ARBA00004141"/>
    </source>
</evidence>
<name>A0AAP0EI91_9MAGN</name>
<dbReference type="GO" id="GO:0022857">
    <property type="term" value="F:transmembrane transporter activity"/>
    <property type="evidence" value="ECO:0007669"/>
    <property type="project" value="InterPro"/>
</dbReference>
<dbReference type="Gene3D" id="1.20.1250.20">
    <property type="entry name" value="MFS general substrate transporter like domains"/>
    <property type="match status" value="1"/>
</dbReference>
<dbReference type="PANTHER" id="PTHR24064">
    <property type="entry name" value="SOLUTE CARRIER FAMILY 22 MEMBER"/>
    <property type="match status" value="1"/>
</dbReference>
<evidence type="ECO:0000256" key="2">
    <source>
        <dbReference type="ARBA" id="ARBA00022692"/>
    </source>
</evidence>